<keyword evidence="8" id="KW-1185">Reference proteome</keyword>
<evidence type="ECO:0000256" key="1">
    <source>
        <dbReference type="ARBA" id="ARBA00004141"/>
    </source>
</evidence>
<evidence type="ECO:0000313" key="8">
    <source>
        <dbReference type="Proteomes" id="UP000219522"/>
    </source>
</evidence>
<feature type="transmembrane region" description="Helical" evidence="6">
    <location>
        <begin position="24"/>
        <end position="45"/>
    </location>
</feature>
<dbReference type="PANTHER" id="PTHR31632">
    <property type="entry name" value="IRON TRANSPORTER FTH1"/>
    <property type="match status" value="1"/>
</dbReference>
<feature type="transmembrane region" description="Helical" evidence="6">
    <location>
        <begin position="266"/>
        <end position="287"/>
    </location>
</feature>
<reference evidence="7 8" key="1">
    <citation type="submission" date="2017-09" db="EMBL/GenBank/DDBJ databases">
        <authorList>
            <person name="Varghese N."/>
            <person name="Submissions S."/>
        </authorList>
    </citation>
    <scope>NUCLEOTIDE SEQUENCE [LARGE SCALE GENOMIC DNA]</scope>
    <source>
        <strain evidence="7 8">OK806</strain>
    </source>
</reference>
<dbReference type="EMBL" id="OCSU01000003">
    <property type="protein sequence ID" value="SOE88288.1"/>
    <property type="molecule type" value="Genomic_DNA"/>
</dbReference>
<keyword evidence="4 6" id="KW-1133">Transmembrane helix</keyword>
<keyword evidence="3 6" id="KW-0812">Transmembrane</keyword>
<feature type="transmembrane region" description="Helical" evidence="6">
    <location>
        <begin position="57"/>
        <end position="85"/>
    </location>
</feature>
<dbReference type="Proteomes" id="UP000219522">
    <property type="component" value="Unassembled WGS sequence"/>
</dbReference>
<gene>
    <name evidence="7" type="ORF">SAMN05446927_6892</name>
</gene>
<keyword evidence="5 6" id="KW-0472">Membrane</keyword>
<dbReference type="PANTHER" id="PTHR31632:SF2">
    <property type="entry name" value="PLASMA MEMBRANE IRON PERMEASE"/>
    <property type="match status" value="1"/>
</dbReference>
<dbReference type="InterPro" id="IPR004923">
    <property type="entry name" value="FTR1/Fip1/EfeU"/>
</dbReference>
<evidence type="ECO:0000256" key="2">
    <source>
        <dbReference type="ARBA" id="ARBA00008333"/>
    </source>
</evidence>
<comment type="similarity">
    <text evidence="2">Belongs to the oxidase-dependent Fe transporter (OFeT) (TC 9.A.10.1) family.</text>
</comment>
<dbReference type="AlphaFoldDB" id="A0A7Z7N6S8"/>
<dbReference type="GO" id="GO:0033573">
    <property type="term" value="C:high-affinity iron permease complex"/>
    <property type="evidence" value="ECO:0007669"/>
    <property type="project" value="InterPro"/>
</dbReference>
<comment type="caution">
    <text evidence="7">The sequence shown here is derived from an EMBL/GenBank/DDBJ whole genome shotgun (WGS) entry which is preliminary data.</text>
</comment>
<evidence type="ECO:0000256" key="6">
    <source>
        <dbReference type="SAM" id="Phobius"/>
    </source>
</evidence>
<sequence>MTLLPLADVASPNPITRLHRSSGMLSTAIIVFREVLEAALVISIVMAATKGVPRRGFWVSCGLVAGIVGAALVAVFADVIGSFAAGMGQEVFNAAIMFLAVAMLTWHSVWMSKHGREMAQQLSAVGKAVASGAKPLTGLAIVVAVAVLREGSETVLFLYGIAAGDPGQTSQMAVGGAIGVLGGIGLGACMYFGLLQIPVKRLFSVTNWLIMLLSAGMASQCAGYLLSAGLVPALGEQVWDTSWLLDETSIVGKMLHTLVGYTARPAGIQIIVYVATLAGTIALNRWVGQSGTRAAQPKQPA</sequence>
<evidence type="ECO:0000256" key="3">
    <source>
        <dbReference type="ARBA" id="ARBA00022692"/>
    </source>
</evidence>
<evidence type="ECO:0000256" key="5">
    <source>
        <dbReference type="ARBA" id="ARBA00023136"/>
    </source>
</evidence>
<dbReference type="GO" id="GO:0015093">
    <property type="term" value="F:ferrous iron transmembrane transporter activity"/>
    <property type="evidence" value="ECO:0007669"/>
    <property type="project" value="TreeGrafter"/>
</dbReference>
<accession>A0A7Z7N6S8</accession>
<comment type="subcellular location">
    <subcellularLocation>
        <location evidence="1">Membrane</location>
        <topology evidence="1">Multi-pass membrane protein</topology>
    </subcellularLocation>
</comment>
<proteinExistence type="inferred from homology"/>
<feature type="transmembrane region" description="Helical" evidence="6">
    <location>
        <begin position="91"/>
        <end position="112"/>
    </location>
</feature>
<evidence type="ECO:0000313" key="7">
    <source>
        <dbReference type="EMBL" id="SOE88288.1"/>
    </source>
</evidence>
<feature type="transmembrane region" description="Helical" evidence="6">
    <location>
        <begin position="206"/>
        <end position="226"/>
    </location>
</feature>
<dbReference type="Pfam" id="PF03239">
    <property type="entry name" value="FTR1"/>
    <property type="match status" value="1"/>
</dbReference>
<name>A0A7Z7N6S8_9BURK</name>
<protein>
    <submittedName>
        <fullName evidence="7">High-affinity iron transporter</fullName>
    </submittedName>
</protein>
<evidence type="ECO:0000256" key="4">
    <source>
        <dbReference type="ARBA" id="ARBA00022989"/>
    </source>
</evidence>
<feature type="transmembrane region" description="Helical" evidence="6">
    <location>
        <begin position="172"/>
        <end position="194"/>
    </location>
</feature>
<organism evidence="7 8">
    <name type="scientific">Caballeronia arationis</name>
    <dbReference type="NCBI Taxonomy" id="1777142"/>
    <lineage>
        <taxon>Bacteria</taxon>
        <taxon>Pseudomonadati</taxon>
        <taxon>Pseudomonadota</taxon>
        <taxon>Betaproteobacteria</taxon>
        <taxon>Burkholderiales</taxon>
        <taxon>Burkholderiaceae</taxon>
        <taxon>Caballeronia</taxon>
    </lineage>
</organism>